<evidence type="ECO:0000313" key="2">
    <source>
        <dbReference type="Proteomes" id="UP000475037"/>
    </source>
</evidence>
<gene>
    <name evidence="1" type="primary">Pol_138</name>
    <name evidence="1" type="ORF">FOF47_R06479</name>
</gene>
<organism evidence="1 2">
    <name type="scientific">Crocuta crocuta</name>
    <name type="common">Spotted hyena</name>
    <dbReference type="NCBI Taxonomy" id="9678"/>
    <lineage>
        <taxon>Eukaryota</taxon>
        <taxon>Metazoa</taxon>
        <taxon>Chordata</taxon>
        <taxon>Craniata</taxon>
        <taxon>Vertebrata</taxon>
        <taxon>Euteleostomi</taxon>
        <taxon>Mammalia</taxon>
        <taxon>Eutheria</taxon>
        <taxon>Laurasiatheria</taxon>
        <taxon>Carnivora</taxon>
        <taxon>Feliformia</taxon>
        <taxon>Hyaenidae</taxon>
        <taxon>Crocuta</taxon>
    </lineage>
</organism>
<reference evidence="1 2" key="1">
    <citation type="submission" date="2019-11" db="EMBL/GenBank/DDBJ databases">
        <authorList>
            <person name="Yang C."/>
            <person name="Li F."/>
        </authorList>
    </citation>
    <scope>NUCLEOTIDE SEQUENCE [LARGE SCALE GENOMIC DNA]</scope>
    <source>
        <strain evidence="1">KB4526</strain>
        <tissue evidence="1">Muscle</tissue>
    </source>
</reference>
<sequence>VDPQTYGQRIFDKAGKTIQWNKTSLFSKRCWENWTVTCRRMNLDHFLTPYTKINSKWMTDLNIRQEAIKILEEKTGNNLFVLSHSNFLLNISGGKGNKSKNEL</sequence>
<dbReference type="Proteomes" id="UP000475037">
    <property type="component" value="Unassembled WGS sequence"/>
</dbReference>
<feature type="non-terminal residue" evidence="1">
    <location>
        <position position="103"/>
    </location>
</feature>
<protein>
    <submittedName>
        <fullName evidence="1">LORF2 protein</fullName>
    </submittedName>
</protein>
<name>A0A6G1B853_CROCR</name>
<keyword evidence="2" id="KW-1185">Reference proteome</keyword>
<comment type="caution">
    <text evidence="1">The sequence shown here is derived from an EMBL/GenBank/DDBJ whole genome shotgun (WGS) entry which is preliminary data.</text>
</comment>
<dbReference type="PANTHER" id="PTHR19446">
    <property type="entry name" value="REVERSE TRANSCRIPTASES"/>
    <property type="match status" value="1"/>
</dbReference>
<proteinExistence type="predicted"/>
<dbReference type="AlphaFoldDB" id="A0A6G1B853"/>
<accession>A0A6G1B853</accession>
<feature type="non-terminal residue" evidence="1">
    <location>
        <position position="1"/>
    </location>
</feature>
<dbReference type="EMBL" id="VOAJ01001961">
    <property type="protein sequence ID" value="KAF0883897.1"/>
    <property type="molecule type" value="Genomic_DNA"/>
</dbReference>
<evidence type="ECO:0000313" key="1">
    <source>
        <dbReference type="EMBL" id="KAF0883897.1"/>
    </source>
</evidence>